<comment type="caution">
    <text evidence="1">The sequence shown here is derived from an EMBL/GenBank/DDBJ whole genome shotgun (WGS) entry which is preliminary data.</text>
</comment>
<name>A0A9N8Z969_9GLOM</name>
<organism evidence="1 2">
    <name type="scientific">Dentiscutata erythropus</name>
    <dbReference type="NCBI Taxonomy" id="1348616"/>
    <lineage>
        <taxon>Eukaryota</taxon>
        <taxon>Fungi</taxon>
        <taxon>Fungi incertae sedis</taxon>
        <taxon>Mucoromycota</taxon>
        <taxon>Glomeromycotina</taxon>
        <taxon>Glomeromycetes</taxon>
        <taxon>Diversisporales</taxon>
        <taxon>Gigasporaceae</taxon>
        <taxon>Dentiscutata</taxon>
    </lineage>
</organism>
<evidence type="ECO:0000313" key="1">
    <source>
        <dbReference type="EMBL" id="CAG8481965.1"/>
    </source>
</evidence>
<dbReference type="AlphaFoldDB" id="A0A9N8Z969"/>
<evidence type="ECO:0000313" key="2">
    <source>
        <dbReference type="Proteomes" id="UP000789405"/>
    </source>
</evidence>
<dbReference type="OrthoDB" id="2414483at2759"/>
<keyword evidence="2" id="KW-1185">Reference proteome</keyword>
<protein>
    <submittedName>
        <fullName evidence="1">24995_t:CDS:1</fullName>
    </submittedName>
</protein>
<gene>
    <name evidence="1" type="ORF">DERYTH_LOCUS1972</name>
</gene>
<dbReference type="Proteomes" id="UP000789405">
    <property type="component" value="Unassembled WGS sequence"/>
</dbReference>
<dbReference type="EMBL" id="CAJVPY010000589">
    <property type="protein sequence ID" value="CAG8481965.1"/>
    <property type="molecule type" value="Genomic_DNA"/>
</dbReference>
<sequence length="225" mass="25816">MLFQLKSLSNESLEPALIFCHRIELKLWTGDVEKEAKIFYDAIHSALNDDSLEEQRKQKLVLLKETPDINRILCGSCSDKEREAYQDIFNALDKLTLKCDDNDCDSLSLEVIDISSKWASKFKYTTVNFVKGVFSKKLELEVAVVEECKKVIQEQNDSVLKWIISESSVASLGQWVENLENDIWKLDKDWNKNQSALLLVRNIVTVVTHNLKAVKKAKLIKISTH</sequence>
<proteinExistence type="predicted"/>
<reference evidence="1" key="1">
    <citation type="submission" date="2021-06" db="EMBL/GenBank/DDBJ databases">
        <authorList>
            <person name="Kallberg Y."/>
            <person name="Tangrot J."/>
            <person name="Rosling A."/>
        </authorList>
    </citation>
    <scope>NUCLEOTIDE SEQUENCE</scope>
    <source>
        <strain evidence="1">MA453B</strain>
    </source>
</reference>
<accession>A0A9N8Z969</accession>